<evidence type="ECO:0000313" key="1">
    <source>
        <dbReference type="EMBL" id="MCC5599119.1"/>
    </source>
</evidence>
<organism evidence="1 2">
    <name type="scientific">Nostoc favosum CHAB5714</name>
    <dbReference type="NCBI Taxonomy" id="2780399"/>
    <lineage>
        <taxon>Bacteria</taxon>
        <taxon>Bacillati</taxon>
        <taxon>Cyanobacteriota</taxon>
        <taxon>Cyanophyceae</taxon>
        <taxon>Nostocales</taxon>
        <taxon>Nostocaceae</taxon>
        <taxon>Nostoc</taxon>
        <taxon>Nostoc favosum</taxon>
    </lineage>
</organism>
<name>A0ABS8I5P1_9NOSO</name>
<gene>
    <name evidence="1" type="ORF">LC586_07785</name>
</gene>
<dbReference type="RefSeq" id="WP_229483999.1">
    <property type="nucleotide sequence ID" value="NZ_JAIVFQ010000007.1"/>
</dbReference>
<protein>
    <submittedName>
        <fullName evidence="1">Uncharacterized protein</fullName>
    </submittedName>
</protein>
<evidence type="ECO:0000313" key="2">
    <source>
        <dbReference type="Proteomes" id="UP001199525"/>
    </source>
</evidence>
<dbReference type="Proteomes" id="UP001199525">
    <property type="component" value="Unassembled WGS sequence"/>
</dbReference>
<keyword evidence="2" id="KW-1185">Reference proteome</keyword>
<sequence length="66" mass="7676">MKRKLQTKAQRSLFQTKKFLKLNGIITTLSSRKSIVQKALTALFPRQKAKLVFKKPNTENLVFLKE</sequence>
<proteinExistence type="predicted"/>
<accession>A0ABS8I5P1</accession>
<reference evidence="1 2" key="1">
    <citation type="journal article" date="2021" name="Microorganisms">
        <title>Genome Evolution of Filamentous Cyanobacterium Nostoc Species: From Facultative Symbiosis to Free Living.</title>
        <authorList>
            <person name="Huo D."/>
            <person name="Li H."/>
            <person name="Cai F."/>
            <person name="Guo X."/>
            <person name="Qiao Z."/>
            <person name="Wang W."/>
            <person name="Yu G."/>
            <person name="Li R."/>
        </authorList>
    </citation>
    <scope>NUCLEOTIDE SEQUENCE [LARGE SCALE GENOMIC DNA]</scope>
    <source>
        <strain evidence="1 2">CHAB 5714</strain>
    </source>
</reference>
<dbReference type="EMBL" id="JAIVFQ010000007">
    <property type="protein sequence ID" value="MCC5599119.1"/>
    <property type="molecule type" value="Genomic_DNA"/>
</dbReference>
<comment type="caution">
    <text evidence="1">The sequence shown here is derived from an EMBL/GenBank/DDBJ whole genome shotgun (WGS) entry which is preliminary data.</text>
</comment>